<dbReference type="RefSeq" id="WP_129599415.1">
    <property type="nucleotide sequence ID" value="NZ_SBLB01000001.1"/>
</dbReference>
<organism evidence="1 2">
    <name type="scientific">Spirosoma sordidisoli</name>
    <dbReference type="NCBI Taxonomy" id="2502893"/>
    <lineage>
        <taxon>Bacteria</taxon>
        <taxon>Pseudomonadati</taxon>
        <taxon>Bacteroidota</taxon>
        <taxon>Cytophagia</taxon>
        <taxon>Cytophagales</taxon>
        <taxon>Cytophagaceae</taxon>
        <taxon>Spirosoma</taxon>
    </lineage>
</organism>
<dbReference type="Proteomes" id="UP000290407">
    <property type="component" value="Unassembled WGS sequence"/>
</dbReference>
<proteinExistence type="predicted"/>
<name>A0A4Q2UML7_9BACT</name>
<protein>
    <submittedName>
        <fullName evidence="1">Uncharacterized protein</fullName>
    </submittedName>
</protein>
<reference evidence="1 2" key="1">
    <citation type="submission" date="2019-01" db="EMBL/GenBank/DDBJ databases">
        <title>Spirosoma flava sp. nov., a propanil-degrading bacterium isolated from herbicide-contaminated soil.</title>
        <authorList>
            <person name="Zhang L."/>
            <person name="Jiang J.-D."/>
        </authorList>
    </citation>
    <scope>NUCLEOTIDE SEQUENCE [LARGE SCALE GENOMIC DNA]</scope>
    <source>
        <strain evidence="1 2">TY50</strain>
    </source>
</reference>
<dbReference type="AlphaFoldDB" id="A0A4Q2UML7"/>
<accession>A0A4Q2UML7</accession>
<evidence type="ECO:0000313" key="1">
    <source>
        <dbReference type="EMBL" id="RYC70873.1"/>
    </source>
</evidence>
<evidence type="ECO:0000313" key="2">
    <source>
        <dbReference type="Proteomes" id="UP000290407"/>
    </source>
</evidence>
<keyword evidence="2" id="KW-1185">Reference proteome</keyword>
<comment type="caution">
    <text evidence="1">The sequence shown here is derived from an EMBL/GenBank/DDBJ whole genome shotgun (WGS) entry which is preliminary data.</text>
</comment>
<dbReference type="EMBL" id="SBLB01000001">
    <property type="protein sequence ID" value="RYC70873.1"/>
    <property type="molecule type" value="Genomic_DNA"/>
</dbReference>
<sequence length="418" mass="45557">MLDTVKLTNELTGVVGLYSGFQSGADLVGSQHADPQLFLSDAHKLLRPDILAALGPNVVDFVALSYEANKTYKQHDLVSDSGTLYQSVRSANTGQPLTDTDYWQETTPLSAWYGRIERGAIRKLAMSLASAPPAQPVLERQPLYNKEGNLAGKLTKSNRFLALRVSVADDIALMMLRAALQVTGPLAGLPIYVFHSSSPEPVAAIGLTGNSSGRSIWNDGGTVLTSLNDGYYLIGYFEADLPIGVQAVGAERGFSPAGCSSCLGSDYALAQGRQRLVDIRPVYVENADEPGVMTWNEEDENDVTRQTWGLNLIIEARCSVTATLIQNKEMLTHALLYVIACDVLEEISTSDRVNGLAAQFRNEAYVALNGQNSAKYDIGLRGEKDRLLADLKKVMQRVSPCMKAEAPRRGIRFENMYD</sequence>
<gene>
    <name evidence="1" type="ORF">EQG79_01595</name>
</gene>